<evidence type="ECO:0000313" key="2">
    <source>
        <dbReference type="EMBL" id="OTG19556.1"/>
    </source>
</evidence>
<reference evidence="1 3" key="1">
    <citation type="journal article" date="2017" name="Nature">
        <title>The sunflower genome provides insights into oil metabolism, flowering and Asterid evolution.</title>
        <authorList>
            <person name="Badouin H."/>
            <person name="Gouzy J."/>
            <person name="Grassa C.J."/>
            <person name="Murat F."/>
            <person name="Staton S.E."/>
            <person name="Cottret L."/>
            <person name="Lelandais-Briere C."/>
            <person name="Owens G.L."/>
            <person name="Carrere S."/>
            <person name="Mayjonade B."/>
            <person name="Legrand L."/>
            <person name="Gill N."/>
            <person name="Kane N.C."/>
            <person name="Bowers J.E."/>
            <person name="Hubner S."/>
            <person name="Bellec A."/>
            <person name="Berard A."/>
            <person name="Berges H."/>
            <person name="Blanchet N."/>
            <person name="Boniface M.C."/>
            <person name="Brunel D."/>
            <person name="Catrice O."/>
            <person name="Chaidir N."/>
            <person name="Claudel C."/>
            <person name="Donnadieu C."/>
            <person name="Faraut T."/>
            <person name="Fievet G."/>
            <person name="Helmstetter N."/>
            <person name="King M."/>
            <person name="Knapp S.J."/>
            <person name="Lai Z."/>
            <person name="Le Paslier M.C."/>
            <person name="Lippi Y."/>
            <person name="Lorenzon L."/>
            <person name="Mandel J.R."/>
            <person name="Marage G."/>
            <person name="Marchand G."/>
            <person name="Marquand E."/>
            <person name="Bret-Mestries E."/>
            <person name="Morien E."/>
            <person name="Nambeesan S."/>
            <person name="Nguyen T."/>
            <person name="Pegot-Espagnet P."/>
            <person name="Pouilly N."/>
            <person name="Raftis F."/>
            <person name="Sallet E."/>
            <person name="Schiex T."/>
            <person name="Thomas J."/>
            <person name="Vandecasteele C."/>
            <person name="Vares D."/>
            <person name="Vear F."/>
            <person name="Vautrin S."/>
            <person name="Crespi M."/>
            <person name="Mangin B."/>
            <person name="Burke J.M."/>
            <person name="Salse J."/>
            <person name="Munos S."/>
            <person name="Vincourt P."/>
            <person name="Rieseberg L.H."/>
            <person name="Langlade N.B."/>
        </authorList>
    </citation>
    <scope>NUCLEOTIDE SEQUENCE [LARGE SCALE GENOMIC DNA]</scope>
    <source>
        <strain evidence="3">cv. SF193</strain>
        <tissue evidence="1">Leaves</tissue>
    </source>
</reference>
<sequence length="58" mass="7119">MSLKFFTNNQFFSHKRAQHNLAFKHVLYKKKNKKYTTYHLVFVKNITPYRKATIKKKN</sequence>
<reference evidence="1" key="3">
    <citation type="submission" date="2020-06" db="EMBL/GenBank/DDBJ databases">
        <title>Helianthus annuus Genome sequencing and assembly Release 2.</title>
        <authorList>
            <person name="Gouzy J."/>
            <person name="Langlade N."/>
            <person name="Munos S."/>
        </authorList>
    </citation>
    <scope>NUCLEOTIDE SEQUENCE</scope>
    <source>
        <tissue evidence="1">Leaves</tissue>
    </source>
</reference>
<dbReference type="Gramene" id="mRNA:HanXRQr2_Chr08g0359421">
    <property type="protein sequence ID" value="CDS:HanXRQr2_Chr08g0359421.1"/>
    <property type="gene ID" value="HanXRQr2_Chr08g0359421"/>
</dbReference>
<dbReference type="EMBL" id="CM007897">
    <property type="protein sequence ID" value="OTG19556.1"/>
    <property type="molecule type" value="Genomic_DNA"/>
</dbReference>
<dbReference type="Proteomes" id="UP000215914">
    <property type="component" value="Chromosome 8"/>
</dbReference>
<evidence type="ECO:0000313" key="3">
    <source>
        <dbReference type="Proteomes" id="UP000215914"/>
    </source>
</evidence>
<keyword evidence="3" id="KW-1185">Reference proteome</keyword>
<organism evidence="2 3">
    <name type="scientific">Helianthus annuus</name>
    <name type="common">Common sunflower</name>
    <dbReference type="NCBI Taxonomy" id="4232"/>
    <lineage>
        <taxon>Eukaryota</taxon>
        <taxon>Viridiplantae</taxon>
        <taxon>Streptophyta</taxon>
        <taxon>Embryophyta</taxon>
        <taxon>Tracheophyta</taxon>
        <taxon>Spermatophyta</taxon>
        <taxon>Magnoliopsida</taxon>
        <taxon>eudicotyledons</taxon>
        <taxon>Gunneridae</taxon>
        <taxon>Pentapetalae</taxon>
        <taxon>asterids</taxon>
        <taxon>campanulids</taxon>
        <taxon>Asterales</taxon>
        <taxon>Asteraceae</taxon>
        <taxon>Asteroideae</taxon>
        <taxon>Heliantheae alliance</taxon>
        <taxon>Heliantheae</taxon>
        <taxon>Helianthus</taxon>
    </lineage>
</organism>
<accession>A0A251U9L2</accession>
<name>A0A251U9L2_HELAN</name>
<reference evidence="2" key="2">
    <citation type="submission" date="2017-02" db="EMBL/GenBank/DDBJ databases">
        <title>Sunflower complete genome.</title>
        <authorList>
            <person name="Langlade N."/>
            <person name="Munos S."/>
        </authorList>
    </citation>
    <scope>NUCLEOTIDE SEQUENCE [LARGE SCALE GENOMIC DNA]</scope>
    <source>
        <tissue evidence="2">Leaves</tissue>
    </source>
</reference>
<protein>
    <submittedName>
        <fullName evidence="2">Uncharacterized protein</fullName>
    </submittedName>
</protein>
<gene>
    <name evidence="2" type="ORF">HannXRQ_Chr08g0235431</name>
    <name evidence="1" type="ORF">HanXRQr2_Chr08g0359421</name>
</gene>
<proteinExistence type="predicted"/>
<dbReference type="InParanoid" id="A0A251U9L2"/>
<dbReference type="AlphaFoldDB" id="A0A251U9L2"/>
<dbReference type="EMBL" id="MNCJ02000323">
    <property type="protein sequence ID" value="KAF5797079.1"/>
    <property type="molecule type" value="Genomic_DNA"/>
</dbReference>
<evidence type="ECO:0000313" key="1">
    <source>
        <dbReference type="EMBL" id="KAF5797079.1"/>
    </source>
</evidence>